<dbReference type="GO" id="GO:0055052">
    <property type="term" value="C:ATP-binding cassette (ABC) transporter complex, substrate-binding subunit-containing"/>
    <property type="evidence" value="ECO:0007669"/>
    <property type="project" value="TreeGrafter"/>
</dbReference>
<dbReference type="InterPro" id="IPR006059">
    <property type="entry name" value="SBP"/>
</dbReference>
<reference evidence="6 7" key="1">
    <citation type="submission" date="2019-06" db="EMBL/GenBank/DDBJ databases">
        <title>Sorghum-associated microbial communities from plants grown in Nebraska, USA.</title>
        <authorList>
            <person name="Schachtman D."/>
        </authorList>
    </citation>
    <scope>NUCLEOTIDE SEQUENCE [LARGE SCALE GENOMIC DNA]</scope>
    <source>
        <strain evidence="6 7">1225</strain>
    </source>
</reference>
<gene>
    <name evidence="6" type="ORF">FHW37_11618</name>
</gene>
<dbReference type="OrthoDB" id="5897001at2"/>
<keyword evidence="4" id="KW-0574">Periplasm</keyword>
<dbReference type="GO" id="GO:0042956">
    <property type="term" value="P:maltodextrin transmembrane transport"/>
    <property type="evidence" value="ECO:0007669"/>
    <property type="project" value="TreeGrafter"/>
</dbReference>
<keyword evidence="2" id="KW-0813">Transport</keyword>
<dbReference type="EMBL" id="VIWP01000016">
    <property type="protein sequence ID" value="TWF44014.1"/>
    <property type="molecule type" value="Genomic_DNA"/>
</dbReference>
<dbReference type="Pfam" id="PF13416">
    <property type="entry name" value="SBP_bac_8"/>
    <property type="match status" value="1"/>
</dbReference>
<comment type="caution">
    <text evidence="6">The sequence shown here is derived from an EMBL/GenBank/DDBJ whole genome shotgun (WGS) entry which is preliminary data.</text>
</comment>
<protein>
    <submittedName>
        <fullName evidence="6">Carbohydrate ABC transporter substrate-binding protein (CUT1 family)</fullName>
    </submittedName>
</protein>
<keyword evidence="3 5" id="KW-0732">Signal</keyword>
<organism evidence="6 7">
    <name type="scientific">Neorhizobium alkalisoli</name>
    <dbReference type="NCBI Taxonomy" id="528178"/>
    <lineage>
        <taxon>Bacteria</taxon>
        <taxon>Pseudomonadati</taxon>
        <taxon>Pseudomonadota</taxon>
        <taxon>Alphaproteobacteria</taxon>
        <taxon>Hyphomicrobiales</taxon>
        <taxon>Rhizobiaceae</taxon>
        <taxon>Rhizobium/Agrobacterium group</taxon>
        <taxon>Neorhizobium</taxon>
    </lineage>
</organism>
<evidence type="ECO:0000256" key="5">
    <source>
        <dbReference type="SAM" id="SignalP"/>
    </source>
</evidence>
<dbReference type="SUPFAM" id="SSF53850">
    <property type="entry name" value="Periplasmic binding protein-like II"/>
    <property type="match status" value="1"/>
</dbReference>
<sequence>MSRTSLTLITAFALTLAGGVASAFAKTEIVVDYAFGGRTKVYQGIADAFMADHPDVSIKLRVPSNNYEEGQEAIIRQSMVNQLPDVHFSSYNQYPDLVKRGLVANLSKLNEGQPEFEAQGYIPAAMNLVKVNGDVYGLPFLTGTPILIANGELVRKAGGDCKNLPTDWKGYTDLAARIHALDPQIWGGMITTNDDWQFQSLVYSAGGGILSKDGKDIGFDNETGLKVMQAIDAFVKASGMQQQTYTSAPQSFAAGRVGMFVNAAEYLSLLSGQVAKDFEFCTGVFPAIDPAKSKGTPVGGAAAVILSKDAEKQKIAFDFIRFATGPKGQAILVDGKGYPPVNTAAYNIPSVKAFFDKNPLRAPDVAQVPKGMPWVVFPGDNSVKIVRTIRDNVDRLLQQNVTPEQALKDMTTQVRALMPAAK</sequence>
<accession>A0A561Q0X1</accession>
<evidence type="ECO:0000256" key="3">
    <source>
        <dbReference type="ARBA" id="ARBA00022729"/>
    </source>
</evidence>
<evidence type="ECO:0000313" key="7">
    <source>
        <dbReference type="Proteomes" id="UP000320653"/>
    </source>
</evidence>
<comment type="similarity">
    <text evidence="1">Belongs to the bacterial solute-binding protein 1 family.</text>
</comment>
<dbReference type="GO" id="GO:0015768">
    <property type="term" value="P:maltose transport"/>
    <property type="evidence" value="ECO:0007669"/>
    <property type="project" value="TreeGrafter"/>
</dbReference>
<dbReference type="RefSeq" id="WP_145643391.1">
    <property type="nucleotide sequence ID" value="NZ_VIWP01000016.1"/>
</dbReference>
<dbReference type="Gene3D" id="3.40.190.10">
    <property type="entry name" value="Periplasmic binding protein-like II"/>
    <property type="match status" value="2"/>
</dbReference>
<evidence type="ECO:0000256" key="4">
    <source>
        <dbReference type="ARBA" id="ARBA00022764"/>
    </source>
</evidence>
<dbReference type="AlphaFoldDB" id="A0A561Q0X1"/>
<evidence type="ECO:0000256" key="1">
    <source>
        <dbReference type="ARBA" id="ARBA00008520"/>
    </source>
</evidence>
<evidence type="ECO:0000313" key="6">
    <source>
        <dbReference type="EMBL" id="TWF44014.1"/>
    </source>
</evidence>
<feature type="chain" id="PRO_5022227901" evidence="5">
    <location>
        <begin position="26"/>
        <end position="422"/>
    </location>
</feature>
<proteinExistence type="inferred from homology"/>
<keyword evidence="7" id="KW-1185">Reference proteome</keyword>
<dbReference type="PANTHER" id="PTHR30061">
    <property type="entry name" value="MALTOSE-BINDING PERIPLASMIC PROTEIN"/>
    <property type="match status" value="1"/>
</dbReference>
<dbReference type="GO" id="GO:1901982">
    <property type="term" value="F:maltose binding"/>
    <property type="evidence" value="ECO:0007669"/>
    <property type="project" value="TreeGrafter"/>
</dbReference>
<feature type="signal peptide" evidence="5">
    <location>
        <begin position="1"/>
        <end position="25"/>
    </location>
</feature>
<dbReference type="Proteomes" id="UP000320653">
    <property type="component" value="Unassembled WGS sequence"/>
</dbReference>
<evidence type="ECO:0000256" key="2">
    <source>
        <dbReference type="ARBA" id="ARBA00022448"/>
    </source>
</evidence>
<dbReference type="PANTHER" id="PTHR30061:SF50">
    <property type="entry name" value="MALTOSE_MALTODEXTRIN-BINDING PERIPLASMIC PROTEIN"/>
    <property type="match status" value="1"/>
</dbReference>
<dbReference type="CDD" id="cd14748">
    <property type="entry name" value="PBP2_UgpB"/>
    <property type="match status" value="1"/>
</dbReference>
<name>A0A561Q0X1_9HYPH</name>